<keyword evidence="5 9" id="KW-0798">TonB box</keyword>
<evidence type="ECO:0000256" key="1">
    <source>
        <dbReference type="ARBA" id="ARBA00004571"/>
    </source>
</evidence>
<evidence type="ECO:0000256" key="8">
    <source>
        <dbReference type="PROSITE-ProRule" id="PRU01360"/>
    </source>
</evidence>
<feature type="domain" description="TonB-dependent receptor-like beta-barrel" evidence="11">
    <location>
        <begin position="388"/>
        <end position="930"/>
    </location>
</feature>
<dbReference type="InterPro" id="IPR000531">
    <property type="entry name" value="Beta-barrel_TonB"/>
</dbReference>
<comment type="caution">
    <text evidence="13">The sequence shown here is derived from an EMBL/GenBank/DDBJ whole genome shotgun (WGS) entry which is preliminary data.</text>
</comment>
<dbReference type="InterPro" id="IPR039426">
    <property type="entry name" value="TonB-dep_rcpt-like"/>
</dbReference>
<dbReference type="Pfam" id="PF00593">
    <property type="entry name" value="TonB_dep_Rec_b-barrel"/>
    <property type="match status" value="1"/>
</dbReference>
<evidence type="ECO:0000256" key="10">
    <source>
        <dbReference type="SAM" id="SignalP"/>
    </source>
</evidence>
<keyword evidence="3 8" id="KW-1134">Transmembrane beta strand</keyword>
<evidence type="ECO:0000256" key="4">
    <source>
        <dbReference type="ARBA" id="ARBA00022692"/>
    </source>
</evidence>
<sequence>MIDAKSLLKATSALATSACLLTAWNMSAQAQQQDESVNEVEEIVVTGSYIRRSSQTSQASPISVIGSDDIDQIGATSLAGITQTLTINTGSQNNPDAFTQNISTGTSNINLRGLGVASTLVLLNGRRQVVSGATTDDGVSFVDTSSLIPMIALERMEILKDGAATLYGSDAVAGVVNFITRDRFEGFEIRAEYQGVQDEGSQRDLKVEAMGGVQFDRGYAVAAISYLDRSPLTTQERRLSPFGGPDVSSIGQPGTFILTAPPPDPLAGAIFNGLVGAGQTPAFADPGCAANPNSIAPDAVPAFGIPAGVVGFCQLDFGDFFNLVPDENRLQGFAKVGYSITDDLEFFTEISFARNRATRSNTPTFPNLTPQLIPGFFGSFAPGTFGDPNNPRSTPPNPFNPFGVDAIALVRPLGQGEPADSTHDSDTYRVAAGLTWDIDDTWRLDTDVVAAQNDFTLSAQDTLASEFFFALNGLGGENCDQLTGTPGVGNCQFFNPFASSFTAPEGATVINPTTGLPVPVANSDEIFDFVLGRNLLDMDSDLLVVDTVLSGDLGDTLRLPGGPIGVAIGGQFRHEEFGMNADSNSNNGNFLFVSGAGTRVADWDSQRDVYAAFAEISLPVTNWLEVSSSVRYEDIEDAGDTVDPKVGVLVTPSSDLSLRGTYSTSFRSPSLFQQNTKGIVALAQLNDPLVGNTAFLAEFTTGNADLKPETSRQFNLGGTWEPSAIEGLTIDLDYWNFKFRDAIVKENAQALLDNAAAQGLPALLNPERFVRPLGAALPLLSQVNTQFVNAPSIETDGLDFKARYRMDTDVGTFSPFFEGTYIFNYDVTDPTLGITINAVGSRNFRNVGDPTPRLRFNAGINYLNGPHNFYLVGRYIDDYDDDQISPTGDGVEENGRVESQFTVDMQYGVQLGDLVDFAENISVTAGVINLTGQKPPLVNTNGGFDSRVHDPRGRVMYVRLLTKF</sequence>
<evidence type="ECO:0000256" key="3">
    <source>
        <dbReference type="ARBA" id="ARBA00022452"/>
    </source>
</evidence>
<dbReference type="InterPro" id="IPR037066">
    <property type="entry name" value="Plug_dom_sf"/>
</dbReference>
<evidence type="ECO:0000313" key="14">
    <source>
        <dbReference type="Proteomes" id="UP000602381"/>
    </source>
</evidence>
<comment type="similarity">
    <text evidence="8 9">Belongs to the TonB-dependent receptor family.</text>
</comment>
<comment type="subcellular location">
    <subcellularLocation>
        <location evidence="1 8">Cell outer membrane</location>
        <topology evidence="1 8">Multi-pass membrane protein</topology>
    </subcellularLocation>
</comment>
<keyword evidence="4 8" id="KW-0812">Transmembrane</keyword>
<keyword evidence="2 8" id="KW-0813">Transport</keyword>
<dbReference type="RefSeq" id="WP_150004417.1">
    <property type="nucleotide sequence ID" value="NZ_BMOV01000002.1"/>
</dbReference>
<dbReference type="PANTHER" id="PTHR47234:SF2">
    <property type="entry name" value="TONB-DEPENDENT RECEPTOR"/>
    <property type="match status" value="1"/>
</dbReference>
<feature type="chain" id="PRO_5046108027" evidence="10">
    <location>
        <begin position="31"/>
        <end position="964"/>
    </location>
</feature>
<gene>
    <name evidence="13" type="ORF">GCM10007972_08700</name>
</gene>
<name>A0ABQ2LAH8_9PROT</name>
<dbReference type="Gene3D" id="2.170.130.10">
    <property type="entry name" value="TonB-dependent receptor, plug domain"/>
    <property type="match status" value="1"/>
</dbReference>
<evidence type="ECO:0000256" key="7">
    <source>
        <dbReference type="ARBA" id="ARBA00023237"/>
    </source>
</evidence>
<reference evidence="14" key="1">
    <citation type="journal article" date="2019" name="Int. J. Syst. Evol. Microbiol.">
        <title>The Global Catalogue of Microorganisms (GCM) 10K type strain sequencing project: providing services to taxonomists for standard genome sequencing and annotation.</title>
        <authorList>
            <consortium name="The Broad Institute Genomics Platform"/>
            <consortium name="The Broad Institute Genome Sequencing Center for Infectious Disease"/>
            <person name="Wu L."/>
            <person name="Ma J."/>
        </authorList>
    </citation>
    <scope>NUCLEOTIDE SEQUENCE [LARGE SCALE GENOMIC DNA]</scope>
    <source>
        <strain evidence="14">JCM 17843</strain>
    </source>
</reference>
<keyword evidence="6 8" id="KW-0472">Membrane</keyword>
<dbReference type="Gene3D" id="2.40.170.20">
    <property type="entry name" value="TonB-dependent receptor, beta-barrel domain"/>
    <property type="match status" value="1"/>
</dbReference>
<feature type="signal peptide" evidence="10">
    <location>
        <begin position="1"/>
        <end position="30"/>
    </location>
</feature>
<dbReference type="Proteomes" id="UP000602381">
    <property type="component" value="Unassembled WGS sequence"/>
</dbReference>
<proteinExistence type="inferred from homology"/>
<evidence type="ECO:0000259" key="11">
    <source>
        <dbReference type="Pfam" id="PF00593"/>
    </source>
</evidence>
<dbReference type="PANTHER" id="PTHR47234">
    <property type="match status" value="1"/>
</dbReference>
<evidence type="ECO:0000256" key="5">
    <source>
        <dbReference type="ARBA" id="ARBA00023077"/>
    </source>
</evidence>
<evidence type="ECO:0000256" key="2">
    <source>
        <dbReference type="ARBA" id="ARBA00022448"/>
    </source>
</evidence>
<accession>A0ABQ2LAH8</accession>
<keyword evidence="14" id="KW-1185">Reference proteome</keyword>
<evidence type="ECO:0000256" key="9">
    <source>
        <dbReference type="RuleBase" id="RU003357"/>
    </source>
</evidence>
<evidence type="ECO:0000256" key="6">
    <source>
        <dbReference type="ARBA" id="ARBA00023136"/>
    </source>
</evidence>
<keyword evidence="13" id="KW-0675">Receptor</keyword>
<dbReference type="Pfam" id="PF07715">
    <property type="entry name" value="Plug"/>
    <property type="match status" value="1"/>
</dbReference>
<organism evidence="13 14">
    <name type="scientific">Iodidimonas muriae</name>
    <dbReference type="NCBI Taxonomy" id="261467"/>
    <lineage>
        <taxon>Bacteria</taxon>
        <taxon>Pseudomonadati</taxon>
        <taxon>Pseudomonadota</taxon>
        <taxon>Alphaproteobacteria</taxon>
        <taxon>Iodidimonadales</taxon>
        <taxon>Iodidimonadaceae</taxon>
        <taxon>Iodidimonas</taxon>
    </lineage>
</organism>
<dbReference type="PROSITE" id="PS52016">
    <property type="entry name" value="TONB_DEPENDENT_REC_3"/>
    <property type="match status" value="1"/>
</dbReference>
<evidence type="ECO:0000259" key="12">
    <source>
        <dbReference type="Pfam" id="PF07715"/>
    </source>
</evidence>
<protein>
    <submittedName>
        <fullName evidence="13">TonB-dependent receptor</fullName>
    </submittedName>
</protein>
<keyword evidence="10" id="KW-0732">Signal</keyword>
<dbReference type="InterPro" id="IPR036942">
    <property type="entry name" value="Beta-barrel_TonB_sf"/>
</dbReference>
<keyword evidence="7 8" id="KW-0998">Cell outer membrane</keyword>
<dbReference type="EMBL" id="BMOV01000002">
    <property type="protein sequence ID" value="GGO08395.1"/>
    <property type="molecule type" value="Genomic_DNA"/>
</dbReference>
<dbReference type="InterPro" id="IPR012910">
    <property type="entry name" value="Plug_dom"/>
</dbReference>
<feature type="domain" description="TonB-dependent receptor plug" evidence="12">
    <location>
        <begin position="56"/>
        <end position="175"/>
    </location>
</feature>
<dbReference type="SUPFAM" id="SSF56935">
    <property type="entry name" value="Porins"/>
    <property type="match status" value="1"/>
</dbReference>
<evidence type="ECO:0000313" key="13">
    <source>
        <dbReference type="EMBL" id="GGO08395.1"/>
    </source>
</evidence>